<evidence type="ECO:0000313" key="4">
    <source>
        <dbReference type="Proteomes" id="UP000179807"/>
    </source>
</evidence>
<comment type="caution">
    <text evidence="3">The sequence shown here is derived from an EMBL/GenBank/DDBJ whole genome shotgun (WGS) entry which is preliminary data.</text>
</comment>
<sequence length="982" mass="110897">MPNRIFIQKCSTKIMSDEQSVFTQAIINSLSNTDQATREDGAQTLLAIIENPLSIRLCLQVFMLPGQQPNILHATNVYLHKAIKKHWKFIDDEPRIEIQNVFMQIISSVNLPELTIPTFLSSIKYMYSHDARGWPELLNFMANNTQNVFCLHLAIAIIPKMKSDVITSTKYFFLTLSSSALVSNELKIKLLGLKIFHVFIMMLNEKEGIEVHIQHLMEIMAASESFNAEDLTCVWSCISDLLVLEFIPNELIGPIIEIAFKIGQNNEIDPSTRAIPIESLIPILENFTNEMLMQLFTICIDITASLMESEDKINEQMLSHFDSASSSFDHDVLYPIIQERIQFALNSPSPYHQIAGLLIFRILLQNFPDLVYKDIDFVMNFLIAALSSQTELLKQAALKVVGDFDKTFKSANAYAPKVLPLVMPNIISPVPETRVEAYAALNSIFGILDTKISDFLEKYLQVSAQVPDDNLVQYISLLSFIITTAEDFSDESCDQIMVLINQVFARNDSDTLAACLSVASALLEQDETQLEFVIEKFFPLINVFMQQDNSTIIDETFDFLGNLAHLLRENSLQYFEPFIPAIINFLDDSRITNEVKTGIVINTSKIAKFCNHAELVNHLIPNIINGLKSEEDEFQSQSAVAIKKIKRLINPETAHNLFVALFSCLTEAVEYNDHITDVLLAAGKLIINCDQSNLQFFLNTTVDFIKCVFESRWELLKGKAIHESPSAESLLPPLCHLFSAVVHYPTPINDTICQFLMQWMTKNNELDLFEITGTLADCLEFKHVSEETRQAILNATIGIMGNATEPSLLQNLSYMMNMLVQNDPNLLGSIVQLLPTFEKWRQISSDEKFGYQDVLANLASLYIQIAVRAPEFPIPMIVFSLEQFPPFDINETSSMAAAMMNVVQNKQDPTILTAATLAIARFFVMDESKIQKAKIAQDVKGMMAQFLKAICSQNQQILMQIKVNFGRQKSKLRKIEAILNSP</sequence>
<dbReference type="PROSITE" id="PS50166">
    <property type="entry name" value="IMPORTIN_B_NT"/>
    <property type="match status" value="1"/>
</dbReference>
<organism evidence="3 4">
    <name type="scientific">Tritrichomonas foetus</name>
    <dbReference type="NCBI Taxonomy" id="1144522"/>
    <lineage>
        <taxon>Eukaryota</taxon>
        <taxon>Metamonada</taxon>
        <taxon>Parabasalia</taxon>
        <taxon>Tritrichomonadida</taxon>
        <taxon>Tritrichomonadidae</taxon>
        <taxon>Tritrichomonas</taxon>
    </lineage>
</organism>
<evidence type="ECO:0000313" key="3">
    <source>
        <dbReference type="EMBL" id="OHT04011.1"/>
    </source>
</evidence>
<dbReference type="SUPFAM" id="SSF48371">
    <property type="entry name" value="ARM repeat"/>
    <property type="match status" value="1"/>
</dbReference>
<dbReference type="InterPro" id="IPR058584">
    <property type="entry name" value="IMB1_TNPO1-like_TPR"/>
</dbReference>
<dbReference type="Pfam" id="PF25574">
    <property type="entry name" value="TPR_IMB1"/>
    <property type="match status" value="1"/>
</dbReference>
<dbReference type="EMBL" id="MLAK01000808">
    <property type="protein sequence ID" value="OHT04011.1"/>
    <property type="molecule type" value="Genomic_DNA"/>
</dbReference>
<evidence type="ECO:0000259" key="2">
    <source>
        <dbReference type="PROSITE" id="PS50166"/>
    </source>
</evidence>
<dbReference type="GeneID" id="94840945"/>
<dbReference type="RefSeq" id="XP_068357147.1">
    <property type="nucleotide sequence ID" value="XM_068506241.1"/>
</dbReference>
<name>A0A1J4JYE5_9EUKA</name>
<accession>A0A1J4JYE5</accession>
<keyword evidence="1" id="KW-0677">Repeat</keyword>
<dbReference type="InterPro" id="IPR011989">
    <property type="entry name" value="ARM-like"/>
</dbReference>
<dbReference type="AlphaFoldDB" id="A0A1J4JYE5"/>
<dbReference type="InterPro" id="IPR016024">
    <property type="entry name" value="ARM-type_fold"/>
</dbReference>
<dbReference type="Gene3D" id="1.25.10.10">
    <property type="entry name" value="Leucine-rich Repeat Variant"/>
    <property type="match status" value="1"/>
</dbReference>
<dbReference type="GO" id="GO:0006886">
    <property type="term" value="P:intracellular protein transport"/>
    <property type="evidence" value="ECO:0007669"/>
    <property type="project" value="InterPro"/>
</dbReference>
<keyword evidence="4" id="KW-1185">Reference proteome</keyword>
<dbReference type="OrthoDB" id="10623184at2759"/>
<dbReference type="VEuPathDB" id="TrichDB:TRFO_28548"/>
<gene>
    <name evidence="3" type="ORF">TRFO_28548</name>
</gene>
<dbReference type="Proteomes" id="UP000179807">
    <property type="component" value="Unassembled WGS sequence"/>
</dbReference>
<dbReference type="InterPro" id="IPR001494">
    <property type="entry name" value="Importin-beta_N"/>
</dbReference>
<proteinExistence type="predicted"/>
<feature type="domain" description="Importin N-terminal" evidence="2">
    <location>
        <begin position="41"/>
        <end position="108"/>
    </location>
</feature>
<dbReference type="GO" id="GO:0031267">
    <property type="term" value="F:small GTPase binding"/>
    <property type="evidence" value="ECO:0007669"/>
    <property type="project" value="InterPro"/>
</dbReference>
<protein>
    <recommendedName>
        <fullName evidence="2">Importin N-terminal domain-containing protein</fullName>
    </recommendedName>
</protein>
<evidence type="ECO:0000256" key="1">
    <source>
        <dbReference type="ARBA" id="ARBA00022737"/>
    </source>
</evidence>
<reference evidence="3" key="1">
    <citation type="submission" date="2016-10" db="EMBL/GenBank/DDBJ databases">
        <authorList>
            <person name="Benchimol M."/>
            <person name="Almeida L.G."/>
            <person name="Vasconcelos A.T."/>
            <person name="Perreira-Neves A."/>
            <person name="Rosa I.A."/>
            <person name="Tasca T."/>
            <person name="Bogo M.R."/>
            <person name="de Souza W."/>
        </authorList>
    </citation>
    <scope>NUCLEOTIDE SEQUENCE [LARGE SCALE GENOMIC DNA]</scope>
    <source>
        <strain evidence="3">K</strain>
    </source>
</reference>